<protein>
    <submittedName>
        <fullName evidence="2">Uncharacterized protein</fullName>
    </submittedName>
</protein>
<accession>A0A9Q8QB54</accession>
<evidence type="ECO:0000313" key="3">
    <source>
        <dbReference type="Proteomes" id="UP000829364"/>
    </source>
</evidence>
<dbReference type="GeneID" id="72065678"/>
<evidence type="ECO:0000256" key="1">
    <source>
        <dbReference type="SAM" id="MobiDB-lite"/>
    </source>
</evidence>
<dbReference type="EMBL" id="CP086356">
    <property type="protein sequence ID" value="UNI17379.1"/>
    <property type="molecule type" value="Genomic_DNA"/>
</dbReference>
<dbReference type="Proteomes" id="UP000829364">
    <property type="component" value="Chromosome 3"/>
</dbReference>
<proteinExistence type="predicted"/>
<name>A0A9Q8QB54_9HYPO</name>
<gene>
    <name evidence="2" type="ORF">JDV02_003722</name>
</gene>
<reference evidence="2" key="1">
    <citation type="submission" date="2021-11" db="EMBL/GenBank/DDBJ databases">
        <title>Purpureocillium_takamizusanense_genome.</title>
        <authorList>
            <person name="Nguyen N.-H."/>
        </authorList>
    </citation>
    <scope>NUCLEOTIDE SEQUENCE</scope>
    <source>
        <strain evidence="2">PT3</strain>
    </source>
</reference>
<keyword evidence="3" id="KW-1185">Reference proteome</keyword>
<dbReference type="RefSeq" id="XP_047840860.1">
    <property type="nucleotide sequence ID" value="XM_047984885.1"/>
</dbReference>
<organism evidence="2 3">
    <name type="scientific">Purpureocillium takamizusanense</name>
    <dbReference type="NCBI Taxonomy" id="2060973"/>
    <lineage>
        <taxon>Eukaryota</taxon>
        <taxon>Fungi</taxon>
        <taxon>Dikarya</taxon>
        <taxon>Ascomycota</taxon>
        <taxon>Pezizomycotina</taxon>
        <taxon>Sordariomycetes</taxon>
        <taxon>Hypocreomycetidae</taxon>
        <taxon>Hypocreales</taxon>
        <taxon>Ophiocordycipitaceae</taxon>
        <taxon>Purpureocillium</taxon>
    </lineage>
</organism>
<dbReference type="AlphaFoldDB" id="A0A9Q8QB54"/>
<dbReference type="KEGG" id="ptkz:JDV02_003722"/>
<sequence length="92" mass="9938">MSGHEPSTAVRPSHTLGPLATTMHTEPEQGPLAFSQDYEQRLRQLVHSPDQLAKAGYVVHQLSPQELAKKKRCVSCSKGNGAIPTSSCLSLD</sequence>
<feature type="region of interest" description="Disordered" evidence="1">
    <location>
        <begin position="1"/>
        <end position="30"/>
    </location>
</feature>
<evidence type="ECO:0000313" key="2">
    <source>
        <dbReference type="EMBL" id="UNI17379.1"/>
    </source>
</evidence>